<reference evidence="2 3" key="1">
    <citation type="submission" date="2021-02" db="EMBL/GenBank/DDBJ databases">
        <authorList>
            <person name="Vanwijnsberghe S."/>
        </authorList>
    </citation>
    <scope>NUCLEOTIDE SEQUENCE [LARGE SCALE GENOMIC DNA]</scope>
    <source>
        <strain evidence="2 3">R-69776</strain>
    </source>
</reference>
<gene>
    <name evidence="2" type="ORF">R69776_00435</name>
</gene>
<keyword evidence="3" id="KW-1185">Reference proteome</keyword>
<dbReference type="RefSeq" id="WP_172737835.1">
    <property type="nucleotide sequence ID" value="NZ_CAJNAW010000015.1"/>
</dbReference>
<comment type="caution">
    <text evidence="2">The sequence shown here is derived from an EMBL/GenBank/DDBJ whole genome shotgun (WGS) entry which is preliminary data.</text>
</comment>
<name>A0ABN7KID3_9BURK</name>
<evidence type="ECO:0000313" key="3">
    <source>
        <dbReference type="Proteomes" id="UP000673821"/>
    </source>
</evidence>
<accession>A0ABN7KID3</accession>
<evidence type="ECO:0000256" key="1">
    <source>
        <dbReference type="SAM" id="Phobius"/>
    </source>
</evidence>
<dbReference type="EMBL" id="CAJNBH010000001">
    <property type="protein sequence ID" value="CAE6695057.1"/>
    <property type="molecule type" value="Genomic_DNA"/>
</dbReference>
<dbReference type="Proteomes" id="UP000673821">
    <property type="component" value="Unassembled WGS sequence"/>
</dbReference>
<keyword evidence="1" id="KW-0812">Transmembrane</keyword>
<evidence type="ECO:0000313" key="2">
    <source>
        <dbReference type="EMBL" id="CAE6695057.1"/>
    </source>
</evidence>
<protein>
    <submittedName>
        <fullName evidence="2">Uncharacterized protein</fullName>
    </submittedName>
</protein>
<feature type="transmembrane region" description="Helical" evidence="1">
    <location>
        <begin position="7"/>
        <end position="27"/>
    </location>
</feature>
<proteinExistence type="predicted"/>
<keyword evidence="1" id="KW-1133">Transmembrane helix</keyword>
<keyword evidence="1" id="KW-0472">Membrane</keyword>
<organism evidence="2 3">
    <name type="scientific">Paraburkholderia nemoris</name>
    <dbReference type="NCBI Taxonomy" id="2793076"/>
    <lineage>
        <taxon>Bacteria</taxon>
        <taxon>Pseudomonadati</taxon>
        <taxon>Pseudomonadota</taxon>
        <taxon>Betaproteobacteria</taxon>
        <taxon>Burkholderiales</taxon>
        <taxon>Burkholderiaceae</taxon>
        <taxon>Paraburkholderia</taxon>
    </lineage>
</organism>
<sequence length="49" mass="5266">MDRPTKAVIGAALTVCAICIVIGFYYFRWQGVDTSIVNDPGYLSAGGVR</sequence>
<dbReference type="GeneID" id="97053449"/>